<dbReference type="OrthoDB" id="3636374at2"/>
<comment type="caution">
    <text evidence="2">The sequence shown here is derived from an EMBL/GenBank/DDBJ whole genome shotgun (WGS) entry which is preliminary data.</text>
</comment>
<proteinExistence type="predicted"/>
<organism evidence="2 3">
    <name type="scientific">Amycolatopsis eburnea</name>
    <dbReference type="NCBI Taxonomy" id="2267691"/>
    <lineage>
        <taxon>Bacteria</taxon>
        <taxon>Bacillati</taxon>
        <taxon>Actinomycetota</taxon>
        <taxon>Actinomycetes</taxon>
        <taxon>Pseudonocardiales</taxon>
        <taxon>Pseudonocardiaceae</taxon>
        <taxon>Amycolatopsis</taxon>
    </lineage>
</organism>
<evidence type="ECO:0000313" key="3">
    <source>
        <dbReference type="Proteomes" id="UP000267081"/>
    </source>
</evidence>
<dbReference type="AlphaFoldDB" id="A0A427TFZ5"/>
<reference evidence="2 3" key="1">
    <citation type="submission" date="2018-12" db="EMBL/GenBank/DDBJ databases">
        <title>Amycolatopsis eburnea sp. nov. actinomycete associate with arbuscular mycorrhiza fungal spore.</title>
        <authorList>
            <person name="Lumyong S."/>
            <person name="Chaiya L."/>
        </authorList>
    </citation>
    <scope>NUCLEOTIDE SEQUENCE [LARGE SCALE GENOMIC DNA]</scope>
    <source>
        <strain evidence="2 3">GLM-1</strain>
    </source>
</reference>
<evidence type="ECO:0000256" key="1">
    <source>
        <dbReference type="SAM" id="MobiDB-lite"/>
    </source>
</evidence>
<accession>A0A427TFZ5</accession>
<gene>
    <name evidence="2" type="ORF">EIY87_09400</name>
</gene>
<name>A0A427TFZ5_9PSEU</name>
<feature type="region of interest" description="Disordered" evidence="1">
    <location>
        <begin position="85"/>
        <end position="107"/>
    </location>
</feature>
<protein>
    <submittedName>
        <fullName evidence="2">Uncharacterized protein</fullName>
    </submittedName>
</protein>
<keyword evidence="3" id="KW-1185">Reference proteome</keyword>
<dbReference type="EMBL" id="RSEC01000032">
    <property type="protein sequence ID" value="RSD22021.1"/>
    <property type="molecule type" value="Genomic_DNA"/>
</dbReference>
<dbReference type="Proteomes" id="UP000267081">
    <property type="component" value="Unassembled WGS sequence"/>
</dbReference>
<sequence>MTGLVYVDLDAVRLVVDGVAHRLRLVRMPAAGEQLTTLCRVVVHASFDLTPPRVVPEPCWACAEMYASDRAARAAQRRLHVVPAEPPRIPLQPRGLRRPPQPKEITG</sequence>
<evidence type="ECO:0000313" key="2">
    <source>
        <dbReference type="EMBL" id="RSD22021.1"/>
    </source>
</evidence>
<dbReference type="RefSeq" id="WP_125307271.1">
    <property type="nucleotide sequence ID" value="NZ_RSEC01000032.1"/>
</dbReference>